<name>A0ABS3BM90_9BACT</name>
<dbReference type="Proteomes" id="UP000664698">
    <property type="component" value="Unassembled WGS sequence"/>
</dbReference>
<dbReference type="RefSeq" id="WP_206568137.1">
    <property type="nucleotide sequence ID" value="NZ_JAFKCW010000001.1"/>
</dbReference>
<sequence length="237" mass="27329">MKKIFQHSLLHIHLWFFKETIRAIIAGTSVHKILPFYSKYIESNRDRSKTPLDLGMPWITYGAIKKLENILHKNMRVFEYGSGGSTRFFAERASEVYSVEHYHSWYLKVKEELAEFSNLHLSWKPGVQLSGSFERAVLDEAKDGIDYHEYVNSILEFPASHFDLILIDGRARNACIQNAIGKLKPGGFLVLDNSNRRSYTPSLNLLEPWFYECTLGPSHGSKKFTQTSIYKKPDHGL</sequence>
<accession>A0ABS3BM90</accession>
<comment type="caution">
    <text evidence="1">The sequence shown here is derived from an EMBL/GenBank/DDBJ whole genome shotgun (WGS) entry which is preliminary data.</text>
</comment>
<organism evidence="1 2">
    <name type="scientific">Algoriphagus aestuariicola</name>
    <dbReference type="NCBI Taxonomy" id="1852016"/>
    <lineage>
        <taxon>Bacteria</taxon>
        <taxon>Pseudomonadati</taxon>
        <taxon>Bacteroidota</taxon>
        <taxon>Cytophagia</taxon>
        <taxon>Cytophagales</taxon>
        <taxon>Cyclobacteriaceae</taxon>
        <taxon>Algoriphagus</taxon>
    </lineage>
</organism>
<dbReference type="InterPro" id="IPR029063">
    <property type="entry name" value="SAM-dependent_MTases_sf"/>
</dbReference>
<dbReference type="SUPFAM" id="SSF53335">
    <property type="entry name" value="S-adenosyl-L-methionine-dependent methyltransferases"/>
    <property type="match status" value="1"/>
</dbReference>
<protein>
    <recommendedName>
        <fullName evidence="3">Class I SAM-dependent methyltransferase</fullName>
    </recommendedName>
</protein>
<dbReference type="Gene3D" id="3.40.50.150">
    <property type="entry name" value="Vaccinia Virus protein VP39"/>
    <property type="match status" value="1"/>
</dbReference>
<evidence type="ECO:0008006" key="3">
    <source>
        <dbReference type="Google" id="ProtNLM"/>
    </source>
</evidence>
<dbReference type="EMBL" id="JAFKCW010000001">
    <property type="protein sequence ID" value="MBN7800180.1"/>
    <property type="molecule type" value="Genomic_DNA"/>
</dbReference>
<reference evidence="1 2" key="1">
    <citation type="submission" date="2021-03" db="EMBL/GenBank/DDBJ databases">
        <title>novel species isolated from a fishpond in China.</title>
        <authorList>
            <person name="Lu H."/>
            <person name="Cai Z."/>
        </authorList>
    </citation>
    <scope>NUCLEOTIDE SEQUENCE [LARGE SCALE GENOMIC DNA]</scope>
    <source>
        <strain evidence="1 2">JCM 31546</strain>
    </source>
</reference>
<keyword evidence="2" id="KW-1185">Reference proteome</keyword>
<evidence type="ECO:0000313" key="1">
    <source>
        <dbReference type="EMBL" id="MBN7800180.1"/>
    </source>
</evidence>
<proteinExistence type="predicted"/>
<evidence type="ECO:0000313" key="2">
    <source>
        <dbReference type="Proteomes" id="UP000664698"/>
    </source>
</evidence>
<gene>
    <name evidence="1" type="ORF">J0A67_04870</name>
</gene>